<dbReference type="EMBL" id="CAXLJM020000160">
    <property type="protein sequence ID" value="CAL8143793.1"/>
    <property type="molecule type" value="Genomic_DNA"/>
</dbReference>
<dbReference type="Proteomes" id="UP001642540">
    <property type="component" value="Unassembled WGS sequence"/>
</dbReference>
<dbReference type="Gene3D" id="3.90.950.10">
    <property type="match status" value="1"/>
</dbReference>
<dbReference type="EC" id="3.6.1.66" evidence="9"/>
<feature type="binding site" evidence="9">
    <location>
        <begin position="60"/>
        <end position="65"/>
    </location>
    <ligand>
        <name>ITP</name>
        <dbReference type="ChEBI" id="CHEBI:61402"/>
    </ligand>
</feature>
<keyword evidence="6 9" id="KW-0460">Magnesium</keyword>
<keyword evidence="8 9" id="KW-0464">Manganese</keyword>
<feature type="binding site" evidence="9">
    <location>
        <position position="218"/>
    </location>
    <ligand>
        <name>ITP</name>
        <dbReference type="ChEBI" id="CHEBI:61402"/>
    </ligand>
</feature>
<keyword evidence="4 9" id="KW-0547">Nucleotide-binding</keyword>
<protein>
    <recommendedName>
        <fullName evidence="9">Inosine triphosphate pyrophosphatase</fullName>
        <shortName evidence="9">ITPase</shortName>
        <shortName evidence="9">Inosine triphosphatase</shortName>
        <ecNumber evidence="9">3.6.1.66</ecNumber>
    </recommendedName>
    <alternativeName>
        <fullName evidence="9">Non-canonical purine NTP pyrophosphatase</fullName>
    </alternativeName>
    <alternativeName>
        <fullName evidence="9">Non-standard purine NTP pyrophosphatase</fullName>
    </alternativeName>
    <alternativeName>
        <fullName evidence="9">Nucleoside-triphosphate diphosphatase</fullName>
    </alternativeName>
    <alternativeName>
        <fullName evidence="9">Nucleoside-triphosphate pyrophosphatase</fullName>
        <shortName evidence="9">NTPase</shortName>
    </alternativeName>
    <alternativeName>
        <fullName evidence="9">XTP/dITP diphosphatase</fullName>
    </alternativeName>
</protein>
<comment type="catalytic activity">
    <reaction evidence="9">
        <text>dITP + H2O = dIMP + diphosphate + H(+)</text>
        <dbReference type="Rhea" id="RHEA:28342"/>
        <dbReference type="ChEBI" id="CHEBI:15377"/>
        <dbReference type="ChEBI" id="CHEBI:15378"/>
        <dbReference type="ChEBI" id="CHEBI:33019"/>
        <dbReference type="ChEBI" id="CHEBI:61194"/>
        <dbReference type="ChEBI" id="CHEBI:61382"/>
        <dbReference type="EC" id="3.6.1.66"/>
    </reaction>
</comment>
<evidence type="ECO:0000256" key="3">
    <source>
        <dbReference type="ARBA" id="ARBA00022723"/>
    </source>
</evidence>
<evidence type="ECO:0000256" key="9">
    <source>
        <dbReference type="HAMAP-Rule" id="MF_03148"/>
    </source>
</evidence>
<sequence length="248" mass="27966">MKNLFKLLAFSSRKVKAQTAVRRSDQRSISTTFTSLRKDQPEEDVVLEMSQQHSEIVFVTGNKYKLREFTQILGEGFPYKITHQGIDLPEYQGEPDEVSRLKCKLAYEIIKRPVIVEDTCLCFNALGGLPGPYVKHFLEKVGPDGLFKMLHGFDDHSAVAIASIAYCNGNVDKIKIFQGMTFGTIVNPRGGQRLGWNVWPFIPDGCDKTFAEMSPDAKNEISHRKRAVEVMRKYFLESIGHKSLSGAC</sequence>
<dbReference type="SUPFAM" id="SSF52972">
    <property type="entry name" value="ITPase-like"/>
    <property type="match status" value="1"/>
</dbReference>
<comment type="subunit">
    <text evidence="9">Homodimer.</text>
</comment>
<evidence type="ECO:0000313" key="11">
    <source>
        <dbReference type="Proteomes" id="UP001642540"/>
    </source>
</evidence>
<comment type="subcellular location">
    <subcellularLocation>
        <location evidence="9">Cytoplasm</location>
    </subcellularLocation>
</comment>
<evidence type="ECO:0000256" key="7">
    <source>
        <dbReference type="ARBA" id="ARBA00023080"/>
    </source>
</evidence>
<comment type="catalytic activity">
    <reaction evidence="9">
        <text>ITP + H2O = IMP + diphosphate + H(+)</text>
        <dbReference type="Rhea" id="RHEA:29399"/>
        <dbReference type="ChEBI" id="CHEBI:15377"/>
        <dbReference type="ChEBI" id="CHEBI:15378"/>
        <dbReference type="ChEBI" id="CHEBI:33019"/>
        <dbReference type="ChEBI" id="CHEBI:58053"/>
        <dbReference type="ChEBI" id="CHEBI:61402"/>
        <dbReference type="EC" id="3.6.1.66"/>
    </reaction>
</comment>
<evidence type="ECO:0000256" key="4">
    <source>
        <dbReference type="ARBA" id="ARBA00022741"/>
    </source>
</evidence>
<evidence type="ECO:0000313" key="10">
    <source>
        <dbReference type="EMBL" id="CAL8143793.1"/>
    </source>
</evidence>
<evidence type="ECO:0000256" key="5">
    <source>
        <dbReference type="ARBA" id="ARBA00022801"/>
    </source>
</evidence>
<comment type="caution">
    <text evidence="9">Lacks conserved residue(s) required for the propagation of feature annotation.</text>
</comment>
<evidence type="ECO:0000256" key="6">
    <source>
        <dbReference type="ARBA" id="ARBA00022842"/>
    </source>
</evidence>
<keyword evidence="11" id="KW-1185">Reference proteome</keyword>
<dbReference type="InterPro" id="IPR002637">
    <property type="entry name" value="RdgB/HAM1"/>
</dbReference>
<feature type="binding site" evidence="9">
    <location>
        <begin position="118"/>
        <end position="119"/>
    </location>
    <ligand>
        <name>ITP</name>
        <dbReference type="ChEBI" id="CHEBI:61402"/>
    </ligand>
</feature>
<gene>
    <name evidence="10" type="ORF">ODALV1_LOCUS29903</name>
</gene>
<dbReference type="HAMAP" id="MF_03148">
    <property type="entry name" value="HAM1_NTPase"/>
    <property type="match status" value="1"/>
</dbReference>
<feature type="binding site" evidence="9">
    <location>
        <position position="90"/>
    </location>
    <ligand>
        <name>Mg(2+)</name>
        <dbReference type="ChEBI" id="CHEBI:18420"/>
    </ligand>
</feature>
<comment type="caution">
    <text evidence="10">The sequence shown here is derived from an EMBL/GenBank/DDBJ whole genome shotgun (WGS) entry which is preliminary data.</text>
</comment>
<dbReference type="InterPro" id="IPR029001">
    <property type="entry name" value="ITPase-like_fam"/>
</dbReference>
<comment type="cofactor">
    <cofactor evidence="9">
        <name>Mg(2+)</name>
        <dbReference type="ChEBI" id="CHEBI:18420"/>
    </cofactor>
    <cofactor evidence="9">
        <name>Mn(2+)</name>
        <dbReference type="ChEBI" id="CHEBI:29035"/>
    </cofactor>
    <text evidence="9">Binds 1 divalent metal cation per subunit; can use either Mg(2+) or Mn(2+).</text>
</comment>
<accession>A0ABP1S5F5</accession>
<dbReference type="PANTHER" id="PTHR11067">
    <property type="entry name" value="INOSINE TRIPHOSPHATE PYROPHOSPHATASE/HAM1 PROTEIN"/>
    <property type="match status" value="1"/>
</dbReference>
<dbReference type="PANTHER" id="PTHR11067:SF9">
    <property type="entry name" value="INOSINE TRIPHOSPHATE PYROPHOSPHATASE"/>
    <property type="match status" value="1"/>
</dbReference>
<dbReference type="CDD" id="cd00515">
    <property type="entry name" value="HAM1"/>
    <property type="match status" value="1"/>
</dbReference>
<comment type="function">
    <text evidence="9">Pyrophosphatase that hydrolyzes non-canonical purine nucleotides such as inosine triphosphate (ITP), deoxyinosine triphosphate (dITP) or xanthosine 5'-triphosphate (XTP) to their respective monophosphate derivatives. The enzyme does not distinguish between the deoxy- and ribose forms. Probably excludes non-canonical purines from RNA and DNA precursor pools, thus preventing their incorporation into RNA and DNA and avoiding chromosomal lesions.</text>
</comment>
<keyword evidence="2 9" id="KW-0963">Cytoplasm</keyword>
<proteinExistence type="inferred from homology"/>
<dbReference type="Pfam" id="PF01725">
    <property type="entry name" value="Ham1p_like"/>
    <property type="match status" value="1"/>
</dbReference>
<dbReference type="InterPro" id="IPR027502">
    <property type="entry name" value="ITPase"/>
</dbReference>
<feature type="binding site" evidence="9">
    <location>
        <position position="102"/>
    </location>
    <ligand>
        <name>ITP</name>
        <dbReference type="ChEBI" id="CHEBI:61402"/>
    </ligand>
</feature>
<evidence type="ECO:0000256" key="2">
    <source>
        <dbReference type="ARBA" id="ARBA00022490"/>
    </source>
</evidence>
<keyword evidence="3 9" id="KW-0479">Metal-binding</keyword>
<organism evidence="10 11">
    <name type="scientific">Orchesella dallaii</name>
    <dbReference type="NCBI Taxonomy" id="48710"/>
    <lineage>
        <taxon>Eukaryota</taxon>
        <taxon>Metazoa</taxon>
        <taxon>Ecdysozoa</taxon>
        <taxon>Arthropoda</taxon>
        <taxon>Hexapoda</taxon>
        <taxon>Collembola</taxon>
        <taxon>Entomobryomorpha</taxon>
        <taxon>Entomobryoidea</taxon>
        <taxon>Orchesellidae</taxon>
        <taxon>Orchesellinae</taxon>
        <taxon>Orchesella</taxon>
    </lineage>
</organism>
<comment type="similarity">
    <text evidence="1 9">Belongs to the HAM1 NTPase family.</text>
</comment>
<evidence type="ECO:0000256" key="8">
    <source>
        <dbReference type="ARBA" id="ARBA00023211"/>
    </source>
</evidence>
<comment type="catalytic activity">
    <reaction evidence="9">
        <text>XTP + H2O = XMP + diphosphate + H(+)</text>
        <dbReference type="Rhea" id="RHEA:28610"/>
        <dbReference type="ChEBI" id="CHEBI:15377"/>
        <dbReference type="ChEBI" id="CHEBI:15378"/>
        <dbReference type="ChEBI" id="CHEBI:33019"/>
        <dbReference type="ChEBI" id="CHEBI:57464"/>
        <dbReference type="ChEBI" id="CHEBI:61314"/>
        <dbReference type="EC" id="3.6.1.66"/>
    </reaction>
</comment>
<feature type="binding site" evidence="9">
    <location>
        <begin position="223"/>
        <end position="224"/>
    </location>
    <ligand>
        <name>ITP</name>
        <dbReference type="ChEBI" id="CHEBI:61402"/>
    </ligand>
</feature>
<keyword evidence="5 9" id="KW-0378">Hydrolase</keyword>
<reference evidence="10 11" key="1">
    <citation type="submission" date="2024-08" db="EMBL/GenBank/DDBJ databases">
        <authorList>
            <person name="Cucini C."/>
            <person name="Frati F."/>
        </authorList>
    </citation>
    <scope>NUCLEOTIDE SEQUENCE [LARGE SCALE GENOMIC DNA]</scope>
</reference>
<evidence type="ECO:0000256" key="1">
    <source>
        <dbReference type="ARBA" id="ARBA00008023"/>
    </source>
</evidence>
<keyword evidence="7 9" id="KW-0546">Nucleotide metabolism</keyword>
<feature type="binding site" evidence="9">
    <location>
        <position position="118"/>
    </location>
    <ligand>
        <name>Mg(2+)</name>
        <dbReference type="ChEBI" id="CHEBI:18420"/>
    </ligand>
</feature>
<name>A0ABP1S5F5_9HEXA</name>